<protein>
    <submittedName>
        <fullName evidence="2">Uncharacterized protein</fullName>
    </submittedName>
</protein>
<dbReference type="Proteomes" id="UP001550044">
    <property type="component" value="Unassembled WGS sequence"/>
</dbReference>
<organism evidence="2 3">
    <name type="scientific">Streptomyces sp. 900116325</name>
    <dbReference type="NCBI Taxonomy" id="3154295"/>
    <lineage>
        <taxon>Bacteria</taxon>
        <taxon>Bacillati</taxon>
        <taxon>Actinomycetota</taxon>
        <taxon>Actinomycetes</taxon>
        <taxon>Kitasatosporales</taxon>
        <taxon>Streptomycetaceae</taxon>
        <taxon>Streptomyces</taxon>
    </lineage>
</organism>
<gene>
    <name evidence="2" type="ORF">ABZV61_01040</name>
</gene>
<comment type="caution">
    <text evidence="2">The sequence shown here is derived from an EMBL/GenBank/DDBJ whole genome shotgun (WGS) entry which is preliminary data.</text>
</comment>
<feature type="region of interest" description="Disordered" evidence="1">
    <location>
        <begin position="1"/>
        <end position="73"/>
    </location>
</feature>
<evidence type="ECO:0000313" key="2">
    <source>
        <dbReference type="EMBL" id="MET8431382.1"/>
    </source>
</evidence>
<proteinExistence type="predicted"/>
<evidence type="ECO:0000313" key="3">
    <source>
        <dbReference type="Proteomes" id="UP001550044"/>
    </source>
</evidence>
<dbReference type="EMBL" id="JBEXIP010000001">
    <property type="protein sequence ID" value="MET8431382.1"/>
    <property type="molecule type" value="Genomic_DNA"/>
</dbReference>
<accession>A0ABV2U0K6</accession>
<sequence>MSGTSATAAGSVSSYPSGSFSVAESVQDSCQRARPCRTSSPPASCSSPARSLGLANSRAARPVAARASSDLGRRSAICHSAPASIASSAAVSEPSLPATSPTTAPDLQVGATTWSVSGAEPAAEQSPRRG</sequence>
<reference evidence="2 3" key="1">
    <citation type="submission" date="2024-06" db="EMBL/GenBank/DDBJ databases">
        <title>The Natural Products Discovery Center: Release of the First 8490 Sequenced Strains for Exploring Actinobacteria Biosynthetic Diversity.</title>
        <authorList>
            <person name="Kalkreuter E."/>
            <person name="Kautsar S.A."/>
            <person name="Yang D."/>
            <person name="Bader C.D."/>
            <person name="Teijaro C.N."/>
            <person name="Fluegel L."/>
            <person name="Davis C.M."/>
            <person name="Simpson J.R."/>
            <person name="Lauterbach L."/>
            <person name="Steele A.D."/>
            <person name="Gui C."/>
            <person name="Meng S."/>
            <person name="Li G."/>
            <person name="Viehrig K."/>
            <person name="Ye F."/>
            <person name="Su P."/>
            <person name="Kiefer A.F."/>
            <person name="Nichols A."/>
            <person name="Cepeda A.J."/>
            <person name="Yan W."/>
            <person name="Fan B."/>
            <person name="Jiang Y."/>
            <person name="Adhikari A."/>
            <person name="Zheng C.-J."/>
            <person name="Schuster L."/>
            <person name="Cowan T.M."/>
            <person name="Smanski M.J."/>
            <person name="Chevrette M.G."/>
            <person name="De Carvalho L.P.S."/>
            <person name="Shen B."/>
        </authorList>
    </citation>
    <scope>NUCLEOTIDE SEQUENCE [LARGE SCALE GENOMIC DNA]</scope>
    <source>
        <strain evidence="2 3">NPDC005137</strain>
    </source>
</reference>
<name>A0ABV2U0K6_9ACTN</name>
<feature type="compositionally biased region" description="Low complexity" evidence="1">
    <location>
        <begin position="1"/>
        <end position="23"/>
    </location>
</feature>
<feature type="compositionally biased region" description="Low complexity" evidence="1">
    <location>
        <begin position="88"/>
        <end position="105"/>
    </location>
</feature>
<evidence type="ECO:0000256" key="1">
    <source>
        <dbReference type="SAM" id="MobiDB-lite"/>
    </source>
</evidence>
<dbReference type="RefSeq" id="WP_356500949.1">
    <property type="nucleotide sequence ID" value="NZ_JBEXIP010000001.1"/>
</dbReference>
<feature type="region of interest" description="Disordered" evidence="1">
    <location>
        <begin position="88"/>
        <end position="130"/>
    </location>
</feature>
<feature type="compositionally biased region" description="Low complexity" evidence="1">
    <location>
        <begin position="32"/>
        <end position="73"/>
    </location>
</feature>
<keyword evidence="3" id="KW-1185">Reference proteome</keyword>